<dbReference type="InterPro" id="IPR006139">
    <property type="entry name" value="D-isomer_2_OHA_DH_cat_dom"/>
</dbReference>
<dbReference type="Pfam" id="PF00389">
    <property type="entry name" value="2-Hacid_dh"/>
    <property type="match status" value="1"/>
</dbReference>
<evidence type="ECO:0000256" key="2">
    <source>
        <dbReference type="ARBA" id="ARBA00023002"/>
    </source>
</evidence>
<feature type="domain" description="D-isomer specific 2-hydroxyacid dehydrogenase catalytic" evidence="4">
    <location>
        <begin position="7"/>
        <end position="321"/>
    </location>
</feature>
<dbReference type="CDD" id="cd05301">
    <property type="entry name" value="GDH"/>
    <property type="match status" value="1"/>
</dbReference>
<organism evidence="6 7">
    <name type="scientific">Halalkalibacter kiskunsagensis</name>
    <dbReference type="NCBI Taxonomy" id="1548599"/>
    <lineage>
        <taxon>Bacteria</taxon>
        <taxon>Bacillati</taxon>
        <taxon>Bacillota</taxon>
        <taxon>Bacilli</taxon>
        <taxon>Bacillales</taxon>
        <taxon>Bacillaceae</taxon>
        <taxon>Halalkalibacter</taxon>
    </lineage>
</organism>
<feature type="domain" description="D-isomer specific 2-hydroxyacid dehydrogenase NAD-binding" evidence="5">
    <location>
        <begin position="110"/>
        <end position="290"/>
    </location>
</feature>
<protein>
    <submittedName>
        <fullName evidence="6">2-hydroxyacid dehydrogenase</fullName>
        <ecNumber evidence="6">1.1.1.-</ecNumber>
    </submittedName>
</protein>
<dbReference type="InterPro" id="IPR029752">
    <property type="entry name" value="D-isomer_DH_CS1"/>
</dbReference>
<dbReference type="InterPro" id="IPR050223">
    <property type="entry name" value="D-isomer_2-hydroxyacid_DH"/>
</dbReference>
<dbReference type="SUPFAM" id="SSF52283">
    <property type="entry name" value="Formate/glycerate dehydrogenase catalytic domain-like"/>
    <property type="match status" value="1"/>
</dbReference>
<dbReference type="InterPro" id="IPR006140">
    <property type="entry name" value="D-isomer_DH_NAD-bd"/>
</dbReference>
<keyword evidence="2 3" id="KW-0560">Oxidoreductase</keyword>
<proteinExistence type="inferred from homology"/>
<name>A0ABV6KFS4_9BACI</name>
<sequence>MKKKPKVFVTRPISKEVEGYLTNHCELEVWRGQESITRKIIFQKIVDVEGILTTGDKIDAELLDAAPNLKIVSNIAVGYNNFDLNEMKKRNIMATNAPKTIDNTVADLVLGLMIATARRMTELDNFVKKGLWKKGLDDEELFGTDIFGSKVGIIGLGGIGEAVAKRAKLGFDMEVSYYNRTRREDVEKKLEIKYVTLNHLLQESDFVVLLTPLTKDTIQFMNKEQFERMKKGAIFINASRGMTVNEEALIGALKSGRIKAAGLDVYEKEPISNNHPFLTMPNVVTMPHIGAGTKKARHQLSMVAAENLVKGLKGEIPPNLIGMNS</sequence>
<keyword evidence="7" id="KW-1185">Reference proteome</keyword>
<dbReference type="PROSITE" id="PS00065">
    <property type="entry name" value="D_2_HYDROXYACID_DH_1"/>
    <property type="match status" value="1"/>
</dbReference>
<evidence type="ECO:0000313" key="7">
    <source>
        <dbReference type="Proteomes" id="UP001589838"/>
    </source>
</evidence>
<evidence type="ECO:0000259" key="4">
    <source>
        <dbReference type="Pfam" id="PF00389"/>
    </source>
</evidence>
<dbReference type="EC" id="1.1.1.-" evidence="6"/>
<dbReference type="SUPFAM" id="SSF51735">
    <property type="entry name" value="NAD(P)-binding Rossmann-fold domains"/>
    <property type="match status" value="1"/>
</dbReference>
<dbReference type="RefSeq" id="WP_335959245.1">
    <property type="nucleotide sequence ID" value="NZ_JAXBLX010000004.1"/>
</dbReference>
<evidence type="ECO:0000313" key="6">
    <source>
        <dbReference type="EMBL" id="MFC0470686.1"/>
    </source>
</evidence>
<comment type="caution">
    <text evidence="6">The sequence shown here is derived from an EMBL/GenBank/DDBJ whole genome shotgun (WGS) entry which is preliminary data.</text>
</comment>
<dbReference type="InterPro" id="IPR036291">
    <property type="entry name" value="NAD(P)-bd_dom_sf"/>
</dbReference>
<comment type="similarity">
    <text evidence="1 3">Belongs to the D-isomer specific 2-hydroxyacid dehydrogenase family.</text>
</comment>
<dbReference type="Gene3D" id="3.40.50.720">
    <property type="entry name" value="NAD(P)-binding Rossmann-like Domain"/>
    <property type="match status" value="2"/>
</dbReference>
<dbReference type="PANTHER" id="PTHR10996">
    <property type="entry name" value="2-HYDROXYACID DEHYDROGENASE-RELATED"/>
    <property type="match status" value="1"/>
</dbReference>
<evidence type="ECO:0000256" key="1">
    <source>
        <dbReference type="ARBA" id="ARBA00005854"/>
    </source>
</evidence>
<dbReference type="Pfam" id="PF02826">
    <property type="entry name" value="2-Hacid_dh_C"/>
    <property type="match status" value="1"/>
</dbReference>
<dbReference type="EMBL" id="JBHLUX010000024">
    <property type="protein sequence ID" value="MFC0470686.1"/>
    <property type="molecule type" value="Genomic_DNA"/>
</dbReference>
<gene>
    <name evidence="6" type="ORF">ACFFHM_09310</name>
</gene>
<dbReference type="PANTHER" id="PTHR10996:SF283">
    <property type="entry name" value="GLYOXYLATE_HYDROXYPYRUVATE REDUCTASE B"/>
    <property type="match status" value="1"/>
</dbReference>
<accession>A0ABV6KFS4</accession>
<dbReference type="Proteomes" id="UP001589838">
    <property type="component" value="Unassembled WGS sequence"/>
</dbReference>
<evidence type="ECO:0000256" key="3">
    <source>
        <dbReference type="RuleBase" id="RU003719"/>
    </source>
</evidence>
<reference evidence="6 7" key="1">
    <citation type="submission" date="2024-09" db="EMBL/GenBank/DDBJ databases">
        <authorList>
            <person name="Sun Q."/>
            <person name="Mori K."/>
        </authorList>
    </citation>
    <scope>NUCLEOTIDE SEQUENCE [LARGE SCALE GENOMIC DNA]</scope>
    <source>
        <strain evidence="6 7">NCAIM B.02610</strain>
    </source>
</reference>
<evidence type="ECO:0000259" key="5">
    <source>
        <dbReference type="Pfam" id="PF02826"/>
    </source>
</evidence>
<dbReference type="GO" id="GO:0016491">
    <property type="term" value="F:oxidoreductase activity"/>
    <property type="evidence" value="ECO:0007669"/>
    <property type="project" value="UniProtKB-KW"/>
</dbReference>